<feature type="transmembrane region" description="Helical" evidence="1">
    <location>
        <begin position="187"/>
        <end position="209"/>
    </location>
</feature>
<evidence type="ECO:0000313" key="2">
    <source>
        <dbReference type="EMBL" id="TPH13491.1"/>
    </source>
</evidence>
<keyword evidence="1" id="KW-0472">Membrane</keyword>
<dbReference type="Pfam" id="PF04224">
    <property type="entry name" value="DUF417"/>
    <property type="match status" value="1"/>
</dbReference>
<feature type="transmembrane region" description="Helical" evidence="1">
    <location>
        <begin position="115"/>
        <end position="135"/>
    </location>
</feature>
<keyword evidence="1" id="KW-1133">Transmembrane helix</keyword>
<reference evidence="2 3" key="1">
    <citation type="submission" date="2019-01" db="EMBL/GenBank/DDBJ databases">
        <title>Litorilituus lipolytica sp. nov., isolated from intertidal sand of the Yellow Sea in China.</title>
        <authorList>
            <person name="Liu A."/>
        </authorList>
    </citation>
    <scope>NUCLEOTIDE SEQUENCE [LARGE SCALE GENOMIC DNA]</scope>
    <source>
        <strain evidence="2 3">RZ04</strain>
    </source>
</reference>
<proteinExistence type="predicted"/>
<evidence type="ECO:0000313" key="3">
    <source>
        <dbReference type="Proteomes" id="UP000315303"/>
    </source>
</evidence>
<dbReference type="GO" id="GO:1901530">
    <property type="term" value="P:response to hypochlorite"/>
    <property type="evidence" value="ECO:0007669"/>
    <property type="project" value="TreeGrafter"/>
</dbReference>
<feature type="transmembrane region" description="Helical" evidence="1">
    <location>
        <begin position="155"/>
        <end position="180"/>
    </location>
</feature>
<evidence type="ECO:0000256" key="1">
    <source>
        <dbReference type="SAM" id="Phobius"/>
    </source>
</evidence>
<dbReference type="Proteomes" id="UP000315303">
    <property type="component" value="Unassembled WGS sequence"/>
</dbReference>
<feature type="transmembrane region" description="Helical" evidence="1">
    <location>
        <begin position="90"/>
        <end position="108"/>
    </location>
</feature>
<name>A0A502KTR8_9GAMM</name>
<dbReference type="GO" id="GO:0005886">
    <property type="term" value="C:plasma membrane"/>
    <property type="evidence" value="ECO:0007669"/>
    <property type="project" value="TreeGrafter"/>
</dbReference>
<protein>
    <submittedName>
        <fullName evidence="2">DUF417 family protein</fullName>
    </submittedName>
</protein>
<dbReference type="EMBL" id="SAWY01000036">
    <property type="protein sequence ID" value="TPH13491.1"/>
    <property type="molecule type" value="Genomic_DNA"/>
</dbReference>
<keyword evidence="1" id="KW-0812">Transmembrane</keyword>
<dbReference type="OrthoDB" id="1118972at2"/>
<dbReference type="PANTHER" id="PTHR40106">
    <property type="entry name" value="INNER MEMBRANE PROTEIN RCLC"/>
    <property type="match status" value="1"/>
</dbReference>
<dbReference type="AlphaFoldDB" id="A0A502KTR8"/>
<sequence length="253" mass="28222">MGHHSHIALITDFYGISQHIPQYVSNLIAVIAFALAACLAFMALKQHKHREKLGYLLIIMAVIPLMSLLGHSMWIASLGGFPAIGSGQGIIKYAALLTIGILFTYPRLSLHTKKWLSLMPVMLVLLWIGGMKFTLLEAKGIEDLVASSPFMSWMYTFWDVQTTSNIIGVYDLFVVALLIAAIYNKRLVNIAIAMSGIVFVMTQSFFFSWDAATSAETLLTTGGHFLIKDLWFIVNLIMFWQLSQHAPNTAQQH</sequence>
<dbReference type="InterPro" id="IPR007339">
    <property type="entry name" value="RclC-like"/>
</dbReference>
<accession>A0A502KTR8</accession>
<gene>
    <name evidence="2" type="ORF">EPA86_14880</name>
</gene>
<feature type="transmembrane region" description="Helical" evidence="1">
    <location>
        <begin position="221"/>
        <end position="240"/>
    </location>
</feature>
<dbReference type="PANTHER" id="PTHR40106:SF1">
    <property type="entry name" value="INNER MEMBRANE PROTEIN RCLC"/>
    <property type="match status" value="1"/>
</dbReference>
<feature type="transmembrane region" description="Helical" evidence="1">
    <location>
        <begin position="23"/>
        <end position="44"/>
    </location>
</feature>
<feature type="transmembrane region" description="Helical" evidence="1">
    <location>
        <begin position="56"/>
        <end position="78"/>
    </location>
</feature>
<comment type="caution">
    <text evidence="2">The sequence shown here is derived from an EMBL/GenBank/DDBJ whole genome shotgun (WGS) entry which is preliminary data.</text>
</comment>
<organism evidence="2 3">
    <name type="scientific">Litorilituus lipolyticus</name>
    <dbReference type="NCBI Taxonomy" id="2491017"/>
    <lineage>
        <taxon>Bacteria</taxon>
        <taxon>Pseudomonadati</taxon>
        <taxon>Pseudomonadota</taxon>
        <taxon>Gammaproteobacteria</taxon>
        <taxon>Alteromonadales</taxon>
        <taxon>Colwelliaceae</taxon>
        <taxon>Litorilituus</taxon>
    </lineage>
</organism>
<keyword evidence="3" id="KW-1185">Reference proteome</keyword>